<accession>A0A1Y0ENB6</accession>
<dbReference type="InterPro" id="IPR036869">
    <property type="entry name" value="J_dom_sf"/>
</dbReference>
<dbReference type="GO" id="GO:0051082">
    <property type="term" value="F:unfolded protein binding"/>
    <property type="evidence" value="ECO:0007669"/>
    <property type="project" value="InterPro"/>
</dbReference>
<dbReference type="Pfam" id="PF01556">
    <property type="entry name" value="DnaJ_C"/>
    <property type="match status" value="1"/>
</dbReference>
<sequence length="330" mass="36258">MEFKDYYQSLGVDKAASPDDVRKAYRKLARKYHPDVSQEADAQDRMREVNEAYEVLGNAEKRAAYDALAEEVARGGRRASEDFRARPGRAGEAPPDWERGFHTQGGPHPEEADFSDFFSTLFSNMGQRRREGAPQSDAPQRGDDQHARIEITFRDAFQGATTQLDLRALEWGDEGQPRWVDRRLEVKIPKGVRPGQLIRLGGQGLPGTGGAPAGDLLLEVAMAPDPVYRADGLDIYMQTPVTPSEAALGAKIEVPTPAGTRVEVTVPPNARPGMKLRLKERGFAAPGETGHLYLVLELALPPALDDATRAAYQALAEATRHFNPRQHLGA</sequence>
<dbReference type="OrthoDB" id="9779889at2"/>
<dbReference type="PRINTS" id="PR00625">
    <property type="entry name" value="JDOMAIN"/>
</dbReference>
<dbReference type="GO" id="GO:0005737">
    <property type="term" value="C:cytoplasm"/>
    <property type="evidence" value="ECO:0007669"/>
    <property type="project" value="TreeGrafter"/>
</dbReference>
<dbReference type="Gene3D" id="1.10.287.110">
    <property type="entry name" value="DnaJ domain"/>
    <property type="match status" value="1"/>
</dbReference>
<evidence type="ECO:0000256" key="1">
    <source>
        <dbReference type="ARBA" id="ARBA00023186"/>
    </source>
</evidence>
<dbReference type="InterPro" id="IPR008971">
    <property type="entry name" value="HSP40/DnaJ_pept-bd"/>
</dbReference>
<feature type="domain" description="J" evidence="3">
    <location>
        <begin position="5"/>
        <end position="69"/>
    </location>
</feature>
<gene>
    <name evidence="4" type="ORF">CCO03_09030</name>
</gene>
<evidence type="ECO:0000259" key="3">
    <source>
        <dbReference type="PROSITE" id="PS50076"/>
    </source>
</evidence>
<protein>
    <submittedName>
        <fullName evidence="4">Cytochrome C biogenesis protein</fullName>
    </submittedName>
</protein>
<dbReference type="AlphaFoldDB" id="A0A1Y0ENB6"/>
<dbReference type="PANTHER" id="PTHR43096:SF52">
    <property type="entry name" value="DNAJ HOMOLOG 1, MITOCHONDRIAL-RELATED"/>
    <property type="match status" value="1"/>
</dbReference>
<dbReference type="SMART" id="SM00271">
    <property type="entry name" value="DnaJ"/>
    <property type="match status" value="1"/>
</dbReference>
<feature type="region of interest" description="Disordered" evidence="2">
    <location>
        <begin position="73"/>
        <end position="108"/>
    </location>
</feature>
<dbReference type="PANTHER" id="PTHR43096">
    <property type="entry name" value="DNAJ HOMOLOG 1, MITOCHONDRIAL-RELATED"/>
    <property type="match status" value="1"/>
</dbReference>
<dbReference type="RefSeq" id="WP_087280095.1">
    <property type="nucleotide sequence ID" value="NZ_CP021455.1"/>
</dbReference>
<dbReference type="KEGG" id="cser:CCO03_09030"/>
<dbReference type="GO" id="GO:0042026">
    <property type="term" value="P:protein refolding"/>
    <property type="evidence" value="ECO:0007669"/>
    <property type="project" value="TreeGrafter"/>
</dbReference>
<dbReference type="Pfam" id="PF00226">
    <property type="entry name" value="DnaJ"/>
    <property type="match status" value="1"/>
</dbReference>
<feature type="compositionally biased region" description="Basic and acidic residues" evidence="2">
    <location>
        <begin position="73"/>
        <end position="85"/>
    </location>
</feature>
<dbReference type="EMBL" id="CP021455">
    <property type="protein sequence ID" value="ARU04802.1"/>
    <property type="molecule type" value="Genomic_DNA"/>
</dbReference>
<dbReference type="Proteomes" id="UP000196138">
    <property type="component" value="Chromosome"/>
</dbReference>
<dbReference type="InterPro" id="IPR001623">
    <property type="entry name" value="DnaJ_domain"/>
</dbReference>
<dbReference type="PROSITE" id="PS50076">
    <property type="entry name" value="DNAJ_2"/>
    <property type="match status" value="1"/>
</dbReference>
<evidence type="ECO:0000313" key="5">
    <source>
        <dbReference type="Proteomes" id="UP000196138"/>
    </source>
</evidence>
<name>A0A1Y0ENB6_9BURK</name>
<keyword evidence="1" id="KW-0143">Chaperone</keyword>
<organism evidence="4 5">
    <name type="scientific">Comamonas serinivorans</name>
    <dbReference type="NCBI Taxonomy" id="1082851"/>
    <lineage>
        <taxon>Bacteria</taxon>
        <taxon>Pseudomonadati</taxon>
        <taxon>Pseudomonadota</taxon>
        <taxon>Betaproteobacteria</taxon>
        <taxon>Burkholderiales</taxon>
        <taxon>Comamonadaceae</taxon>
        <taxon>Comamonas</taxon>
    </lineage>
</organism>
<evidence type="ECO:0000313" key="4">
    <source>
        <dbReference type="EMBL" id="ARU04802.1"/>
    </source>
</evidence>
<dbReference type="InterPro" id="IPR002939">
    <property type="entry name" value="DnaJ_C"/>
</dbReference>
<dbReference type="Gene3D" id="2.60.260.20">
    <property type="entry name" value="Urease metallochaperone UreE, N-terminal domain"/>
    <property type="match status" value="2"/>
</dbReference>
<dbReference type="CDD" id="cd06257">
    <property type="entry name" value="DnaJ"/>
    <property type="match status" value="1"/>
</dbReference>
<dbReference type="CDD" id="cd10747">
    <property type="entry name" value="DnaJ_C"/>
    <property type="match status" value="1"/>
</dbReference>
<dbReference type="SUPFAM" id="SSF49493">
    <property type="entry name" value="HSP40/DnaJ peptide-binding domain"/>
    <property type="match status" value="2"/>
</dbReference>
<reference evidence="4 5" key="1">
    <citation type="submission" date="2017-05" db="EMBL/GenBank/DDBJ databases">
        <authorList>
            <person name="Song R."/>
            <person name="Chenine A.L."/>
            <person name="Ruprecht R.M."/>
        </authorList>
    </citation>
    <scope>NUCLEOTIDE SEQUENCE [LARGE SCALE GENOMIC DNA]</scope>
    <source>
        <strain evidence="4 5">DSM 26136</strain>
    </source>
</reference>
<keyword evidence="5" id="KW-1185">Reference proteome</keyword>
<proteinExistence type="predicted"/>
<evidence type="ECO:0000256" key="2">
    <source>
        <dbReference type="SAM" id="MobiDB-lite"/>
    </source>
</evidence>
<dbReference type="SUPFAM" id="SSF46565">
    <property type="entry name" value="Chaperone J-domain"/>
    <property type="match status" value="1"/>
</dbReference>